<dbReference type="GO" id="GO:0004553">
    <property type="term" value="F:hydrolase activity, hydrolyzing O-glycosyl compounds"/>
    <property type="evidence" value="ECO:0007669"/>
    <property type="project" value="InterPro"/>
</dbReference>
<dbReference type="InterPro" id="IPR002105">
    <property type="entry name" value="Dockerin_1_rpt"/>
</dbReference>
<dbReference type="GO" id="GO:0005576">
    <property type="term" value="C:extracellular region"/>
    <property type="evidence" value="ECO:0007669"/>
    <property type="project" value="InterPro"/>
</dbReference>
<dbReference type="Pfam" id="PF00404">
    <property type="entry name" value="Dockerin_1"/>
    <property type="match status" value="1"/>
</dbReference>
<dbReference type="PANTHER" id="PTHR11878:SF65">
    <property type="entry name" value="NA_CA-EXCHANGE PROTEIN, ISOFORM G"/>
    <property type="match status" value="1"/>
</dbReference>
<evidence type="ECO:0000313" key="6">
    <source>
        <dbReference type="EMBL" id="TWT55072.1"/>
    </source>
</evidence>
<evidence type="ECO:0000256" key="3">
    <source>
        <dbReference type="ARBA" id="ARBA00022837"/>
    </source>
</evidence>
<evidence type="ECO:0000313" key="7">
    <source>
        <dbReference type="Proteomes" id="UP000316598"/>
    </source>
</evidence>
<dbReference type="Gene3D" id="2.60.40.2030">
    <property type="match status" value="5"/>
</dbReference>
<feature type="domain" description="Calx-beta" evidence="5">
    <location>
        <begin position="815"/>
        <end position="918"/>
    </location>
</feature>
<keyword evidence="7" id="KW-1185">Reference proteome</keyword>
<dbReference type="Proteomes" id="UP000316598">
    <property type="component" value="Unassembled WGS sequence"/>
</dbReference>
<keyword evidence="4" id="KW-0406">Ion transport</keyword>
<dbReference type="EMBL" id="SJPI01000001">
    <property type="protein sequence ID" value="TWT55072.1"/>
    <property type="molecule type" value="Genomic_DNA"/>
</dbReference>
<dbReference type="InterPro" id="IPR038081">
    <property type="entry name" value="CalX-like_sf"/>
</dbReference>
<dbReference type="Pfam" id="PF03160">
    <property type="entry name" value="Calx-beta"/>
    <property type="match status" value="5"/>
</dbReference>
<dbReference type="GO" id="GO:0005509">
    <property type="term" value="F:calcium ion binding"/>
    <property type="evidence" value="ECO:0007669"/>
    <property type="project" value="InterPro"/>
</dbReference>
<feature type="domain" description="Calx-beta" evidence="5">
    <location>
        <begin position="699"/>
        <end position="802"/>
    </location>
</feature>
<dbReference type="SUPFAM" id="SSF141072">
    <property type="entry name" value="CalX-like"/>
    <property type="match status" value="5"/>
</dbReference>
<protein>
    <submittedName>
        <fullName evidence="6">Calx-beta domain protein</fullName>
    </submittedName>
</protein>
<dbReference type="GO" id="GO:0000272">
    <property type="term" value="P:polysaccharide catabolic process"/>
    <property type="evidence" value="ECO:0007669"/>
    <property type="project" value="InterPro"/>
</dbReference>
<evidence type="ECO:0000256" key="1">
    <source>
        <dbReference type="ARBA" id="ARBA00022729"/>
    </source>
</evidence>
<reference evidence="6 7" key="1">
    <citation type="submission" date="2019-02" db="EMBL/GenBank/DDBJ databases">
        <title>Deep-cultivation of Planctomycetes and their phenomic and genomic characterization uncovers novel biology.</title>
        <authorList>
            <person name="Wiegand S."/>
            <person name="Jogler M."/>
            <person name="Boedeker C."/>
            <person name="Pinto D."/>
            <person name="Vollmers J."/>
            <person name="Rivas-Marin E."/>
            <person name="Kohn T."/>
            <person name="Peeters S.H."/>
            <person name="Heuer A."/>
            <person name="Rast P."/>
            <person name="Oberbeckmann S."/>
            <person name="Bunk B."/>
            <person name="Jeske O."/>
            <person name="Meyerdierks A."/>
            <person name="Storesund J.E."/>
            <person name="Kallscheuer N."/>
            <person name="Luecker S."/>
            <person name="Lage O.M."/>
            <person name="Pohl T."/>
            <person name="Merkel B.J."/>
            <person name="Hornburger P."/>
            <person name="Mueller R.-W."/>
            <person name="Bruemmer F."/>
            <person name="Labrenz M."/>
            <person name="Spormann A.M."/>
            <person name="Op Den Camp H."/>
            <person name="Overmann J."/>
            <person name="Amann R."/>
            <person name="Jetten M.S.M."/>
            <person name="Mascher T."/>
            <person name="Medema M.H."/>
            <person name="Devos D.P."/>
            <person name="Kaster A.-K."/>
            <person name="Ovreas L."/>
            <person name="Rohde M."/>
            <person name="Galperin M.Y."/>
            <person name="Jogler C."/>
        </authorList>
    </citation>
    <scope>NUCLEOTIDE SEQUENCE [LARGE SCALE GENOMIC DNA]</scope>
    <source>
        <strain evidence="6 7">Pla22</strain>
    </source>
</reference>
<proteinExistence type="predicted"/>
<accession>A0A5C5WYV0</accession>
<dbReference type="Pfam" id="PF00353">
    <property type="entry name" value="HemolysinCabind"/>
    <property type="match status" value="1"/>
</dbReference>
<feature type="domain" description="Calx-beta" evidence="5">
    <location>
        <begin position="583"/>
        <end position="686"/>
    </location>
</feature>
<feature type="domain" description="Calx-beta" evidence="5">
    <location>
        <begin position="360"/>
        <end position="454"/>
    </location>
</feature>
<organism evidence="6 7">
    <name type="scientific">Rubripirellula amarantea</name>
    <dbReference type="NCBI Taxonomy" id="2527999"/>
    <lineage>
        <taxon>Bacteria</taxon>
        <taxon>Pseudomonadati</taxon>
        <taxon>Planctomycetota</taxon>
        <taxon>Planctomycetia</taxon>
        <taxon>Pirellulales</taxon>
        <taxon>Pirellulaceae</taxon>
        <taxon>Rubripirellula</taxon>
    </lineage>
</organism>
<evidence type="ECO:0000256" key="2">
    <source>
        <dbReference type="ARBA" id="ARBA00022737"/>
    </source>
</evidence>
<sequence>MKRRSKNNRPTRRRLRTELLEDRRLLAVLGFAPTDNESLSNGRLFVDAGETISLTVTASADPGQTTPSEIANYALNLTNSTSGLQFANFVITDSVFTQALDTEISDRVVSAAAPVGMGTDSFPVPPSRVLGTFDVTIPAGATIGDLFTLTADFDGVLFPTNLIDPTDTEIPITDFGDFVFEVGTPVVTTGVDLELVPGSGVGTITEEILTGDTTPTTVITVAPGAVFTVSAQIDSAPAPVRGYALNFQESDDDLVFGNFSVTGSKFSNIVPGETGLDSEADDFIFSATLPAGETSTPVPPAEILGSFTVTAPSVTAVTEYRLTINFTADALTRTFVTDASGEQQMPIDDFGDLIIRVQPATVVLPTVSVTVAPASVDEDGTDNLVYTFTRAGGSDNSQPLVVNYTTSGTASAADFTGTAANVTIPAGATTTTVTVDPTADTDVEPDETVILTITADAANYSIGTASATGTIANDDTAAVLPTVSVSVAPASVAEDGTANLVYTFTRTGGSDNSQPLVVEYTTTGTTSPGDFTGASTSVTIPANATTATVTIDPTADAVFEPDETVILTIVSGTGVYTIGTASATGTITNDDAATVLPTVSVTVAPASVTEDGTANLVYTFTRSGATSNSQPLVINYTTTGTASSGDFTGTAATVTIPANATTATVTVNPTADTTVEPDETVILTITANAANYTIGTASATGTITNDDSATVLPTVSVTVAPSSVTEDGTANLVYTFTRSGANDNSQPLVVNYTTSGTASANDFAGTSTSVTIPANATTATVTVNPTADTTVEPDETVILTITANAATYSVGTASATGTIANDDTAATLPTVSVAVAPTSVTEDGTANLVYTFTRAGGSDNSQALVINYTTSGTASASDFTGTSTSVTISAGATTATVTVDPTSDTVVEPNETVILTITANTAAYTIGTASATGTITNDDTDPTGDNVTFVNGVITVQDGGDIEFFRFGGVGDMFVRVDGVMSGPFANPSKLVAFGNAGNDSIVVVPNTMNIPTEFFGGDGDDMIFGAGGNDIIVGGAGTDLLFGLGGTNTITQDTPTTAAATVATSSSTTASAAARVATSQIETGLLATNLDATNPNATSLNATNLDSPTDVNADAQVSASDAMIVINRLQTEGSGEGESLATVGVYPDVNADNRVSASDAIMVINELENAAASVRETQLASNESYVMYPASDADSDDERDQILANTDHWLF</sequence>
<gene>
    <name evidence="6" type="ORF">Pla22_27260</name>
</gene>
<dbReference type="RefSeq" id="WP_165440635.1">
    <property type="nucleotide sequence ID" value="NZ_SJPI01000001.1"/>
</dbReference>
<dbReference type="PANTHER" id="PTHR11878">
    <property type="entry name" value="SODIUM/CALCIUM EXCHANGER"/>
    <property type="match status" value="1"/>
</dbReference>
<evidence type="ECO:0000256" key="4">
    <source>
        <dbReference type="ARBA" id="ARBA00023065"/>
    </source>
</evidence>
<dbReference type="GO" id="GO:0030001">
    <property type="term" value="P:metal ion transport"/>
    <property type="evidence" value="ECO:0007669"/>
    <property type="project" value="TreeGrafter"/>
</dbReference>
<dbReference type="InterPro" id="IPR051171">
    <property type="entry name" value="CaCA"/>
</dbReference>
<dbReference type="GO" id="GO:0016020">
    <property type="term" value="C:membrane"/>
    <property type="evidence" value="ECO:0007669"/>
    <property type="project" value="InterPro"/>
</dbReference>
<evidence type="ECO:0000259" key="5">
    <source>
        <dbReference type="SMART" id="SM00237"/>
    </source>
</evidence>
<keyword evidence="1" id="KW-0732">Signal</keyword>
<dbReference type="InterPro" id="IPR001343">
    <property type="entry name" value="Hemolysn_Ca-bd"/>
</dbReference>
<dbReference type="PRINTS" id="PR01488">
    <property type="entry name" value="RTXTOXINA"/>
</dbReference>
<dbReference type="GO" id="GO:0007154">
    <property type="term" value="P:cell communication"/>
    <property type="evidence" value="ECO:0007669"/>
    <property type="project" value="InterPro"/>
</dbReference>
<dbReference type="SUPFAM" id="SSF63446">
    <property type="entry name" value="Type I dockerin domain"/>
    <property type="match status" value="1"/>
</dbReference>
<dbReference type="InterPro" id="IPR003644">
    <property type="entry name" value="Calx_beta"/>
</dbReference>
<dbReference type="SMART" id="SM00237">
    <property type="entry name" value="Calx_beta"/>
    <property type="match status" value="5"/>
</dbReference>
<dbReference type="InterPro" id="IPR003995">
    <property type="entry name" value="RTX_toxin_determinant-A"/>
</dbReference>
<dbReference type="PROSITE" id="PS00330">
    <property type="entry name" value="HEMOLYSIN_CALCIUM"/>
    <property type="match status" value="1"/>
</dbReference>
<dbReference type="InterPro" id="IPR018511">
    <property type="entry name" value="Hemolysin-typ_Ca-bd_CS"/>
</dbReference>
<dbReference type="InterPro" id="IPR036439">
    <property type="entry name" value="Dockerin_dom_sf"/>
</dbReference>
<dbReference type="PRINTS" id="PR00313">
    <property type="entry name" value="CABNDNGRPT"/>
</dbReference>
<dbReference type="AlphaFoldDB" id="A0A5C5WYV0"/>
<name>A0A5C5WYV0_9BACT</name>
<comment type="caution">
    <text evidence="6">The sequence shown here is derived from an EMBL/GenBank/DDBJ whole genome shotgun (WGS) entry which is preliminary data.</text>
</comment>
<feature type="domain" description="Calx-beta" evidence="5">
    <location>
        <begin position="467"/>
        <end position="570"/>
    </location>
</feature>
<keyword evidence="4" id="KW-0813">Transport</keyword>
<keyword evidence="2" id="KW-0677">Repeat</keyword>
<keyword evidence="3" id="KW-0106">Calcium</keyword>